<dbReference type="Gene3D" id="1.20.5.340">
    <property type="match status" value="1"/>
</dbReference>
<keyword evidence="2" id="KW-1133">Transmembrane helix</keyword>
<sequence length="568" mass="63243">MCSAAIGLVCLMLSWPALARSTRSLQTEPSSSSEELDYEGIISTIMEQLLNRTLVLNDLVGLFNVSDFEHLGNCTIPKGLEFFSETLYGVKSHVLPHTNCSINGCLLAFWLNATIDDTYSVCYATINEAFREPLNFNRAAGLMLKFYNREQTGKGFQFDQVEGQNKTRTEVWCYSQGPALVRAKSKPVKGRSMSNEFQVELKKFNKTAYGKEVFKTIKWNCTKPAGTLLCNASNNIHGIVYLGLRHPLFAAKWAGYATRDQILSATYYLVPERIGLRCEITPQEYIVNGTTYTLPIGNLRIRRSTLTNNGIQESSFECIYIDPKTIKCEDNRTVERSTGQGQLQNQTACQTRCANNTKVCLSIADCPVTAQALLRVHYELDKNGSKILEKASEAETKVTELTNELSEANKTIANFTEKVKSLEEKITELENLTAKCIKFFNATEMKDEKLSELEKQIDKLDKLLDEIVNQSTNGLQELANQTSDFGEALEGFVNSSSQNAVNALKKAGIISGDSSTDINLTPAAWAISIGIMIGCLFICIAPIAHHHKEIIKNQNQIKLLKPNNIKSN</sequence>
<keyword evidence="1" id="KW-0175">Coiled coil</keyword>
<proteinExistence type="predicted"/>
<organism evidence="3">
    <name type="scientific">Hainan hebius popei arterivirus</name>
    <dbReference type="NCBI Taxonomy" id="2116439"/>
    <lineage>
        <taxon>Viruses</taxon>
        <taxon>Riboviria</taxon>
        <taxon>Orthornavirae</taxon>
        <taxon>Pisuviricota</taxon>
        <taxon>Pisoniviricetes</taxon>
        <taxon>Nidovirales</taxon>
        <taxon>Arnidovirineae</taxon>
        <taxon>Arteriviridae</taxon>
    </lineage>
</organism>
<accession>A0A2P1GNY8</accession>
<evidence type="ECO:0000256" key="1">
    <source>
        <dbReference type="SAM" id="Coils"/>
    </source>
</evidence>
<keyword evidence="2" id="KW-0812">Transmembrane</keyword>
<reference evidence="3" key="1">
    <citation type="journal article" date="2018" name="Nature">
        <title>The evolutionary history of vertebrate RNA viruses.</title>
        <authorList>
            <person name="Shi M."/>
            <person name="Lin X.D."/>
            <person name="Chen X."/>
            <person name="Tian J.H."/>
            <person name="Chen L.J."/>
            <person name="Li K."/>
            <person name="Wang W."/>
            <person name="Eden J.S."/>
            <person name="Shen J.J."/>
            <person name="Liu L."/>
            <person name="Holmes E.C."/>
            <person name="Zhang Y.Z."/>
        </authorList>
    </citation>
    <scope>NUCLEOTIDE SEQUENCE</scope>
    <source>
        <strain evidence="3">LPSF26303</strain>
    </source>
</reference>
<protein>
    <submittedName>
        <fullName evidence="3">Glycoprotein</fullName>
    </submittedName>
</protein>
<keyword evidence="2" id="KW-0472">Membrane</keyword>
<evidence type="ECO:0000313" key="3">
    <source>
        <dbReference type="EMBL" id="AVM87569.1"/>
    </source>
</evidence>
<feature type="transmembrane region" description="Helical" evidence="2">
    <location>
        <begin position="523"/>
        <end position="544"/>
    </location>
</feature>
<dbReference type="EMBL" id="MG600021">
    <property type="protein sequence ID" value="AVM87569.1"/>
    <property type="molecule type" value="Genomic_RNA"/>
</dbReference>
<name>A0A2P1GNY8_9NIDO</name>
<evidence type="ECO:0000256" key="2">
    <source>
        <dbReference type="SAM" id="Phobius"/>
    </source>
</evidence>
<feature type="coiled-coil region" evidence="1">
    <location>
        <begin position="391"/>
        <end position="473"/>
    </location>
</feature>